<dbReference type="NCBIfam" id="NF047624">
    <property type="entry name" value="LIC_13076_fam"/>
    <property type="match status" value="1"/>
</dbReference>
<dbReference type="AlphaFoldDB" id="A0A0S2ISC6"/>
<organism evidence="2">
    <name type="scientific">Leptospira borgpetersenii serovar Ballum</name>
    <dbReference type="NCBI Taxonomy" id="280505"/>
    <lineage>
        <taxon>Bacteria</taxon>
        <taxon>Pseudomonadati</taxon>
        <taxon>Spirochaetota</taxon>
        <taxon>Spirochaetia</taxon>
        <taxon>Leptospirales</taxon>
        <taxon>Leptospiraceae</taxon>
        <taxon>Leptospira</taxon>
    </lineage>
</organism>
<keyword evidence="1" id="KW-0812">Transmembrane</keyword>
<keyword evidence="1" id="KW-1133">Transmembrane helix</keyword>
<feature type="transmembrane region" description="Helical" evidence="1">
    <location>
        <begin position="28"/>
        <end position="52"/>
    </location>
</feature>
<dbReference type="Proteomes" id="UP000058857">
    <property type="component" value="Chromosome 1"/>
</dbReference>
<gene>
    <name evidence="2" type="ORF">LBBP_02311</name>
</gene>
<proteinExistence type="predicted"/>
<dbReference type="PATRIC" id="fig|280505.15.peg.2260"/>
<accession>A0A0S2ISC6</accession>
<evidence type="ECO:0000256" key="1">
    <source>
        <dbReference type="SAM" id="Phobius"/>
    </source>
</evidence>
<sequence>MVFKIVSKNMRTAHNFMNLGVRLKVKNLYVLLYSFWVHSRFGFFVPMLFFLYSCTSLELNSVRGVDSSKPILNSRKNSDISNHSSSNCKSNGKKYQWYVLFGSVPINTVNYSEILPDQNRTYRVILKTTWLDGILSTFLGIAASVTRKTIDVESCGSKETTVAVTSDSEKPEKEISKVDVTGIKEEFIKRNEKQWKEEFQERIHSSLKEELESSWNKELKHSKSLSVLFLKSGEIVKGTVIRMDENGVKLFYKGKERSFQRSDIQRVRFQD</sequence>
<evidence type="ECO:0000313" key="2">
    <source>
        <dbReference type="EMBL" id="ALO26560.1"/>
    </source>
</evidence>
<evidence type="ECO:0000313" key="3">
    <source>
        <dbReference type="Proteomes" id="UP000058857"/>
    </source>
</evidence>
<keyword evidence="1" id="KW-0472">Membrane</keyword>
<protein>
    <submittedName>
        <fullName evidence="2">Uncharacterized protein</fullName>
    </submittedName>
</protein>
<reference evidence="2 3" key="1">
    <citation type="journal article" date="2015" name="PLoS Negl. Trop. Dis.">
        <title>Distribution of Plasmids in Distinct Leptospira Pathogenic Species.</title>
        <authorList>
            <person name="Wang Y."/>
            <person name="Zhuang X."/>
            <person name="Zhong Y."/>
            <person name="Zhang C."/>
            <person name="Zhang Y."/>
            <person name="Zeng L."/>
            <person name="Zhu Y."/>
            <person name="He P."/>
            <person name="Dong K."/>
            <person name="Pal U."/>
            <person name="Guo X."/>
            <person name="Qin J."/>
        </authorList>
    </citation>
    <scope>NUCLEOTIDE SEQUENCE [LARGE SCALE GENOMIC DNA]</scope>
    <source>
        <strain evidence="2 3">56604</strain>
    </source>
</reference>
<name>A0A0S2ISC6_LEPBO</name>
<dbReference type="EMBL" id="CP012029">
    <property type="protein sequence ID" value="ALO26560.1"/>
    <property type="molecule type" value="Genomic_DNA"/>
</dbReference>